<reference evidence="3" key="1">
    <citation type="journal article" date="2019" name="Int. J. Syst. Evol. Microbiol.">
        <title>The Global Catalogue of Microorganisms (GCM) 10K type strain sequencing project: providing services to taxonomists for standard genome sequencing and annotation.</title>
        <authorList>
            <consortium name="The Broad Institute Genomics Platform"/>
            <consortium name="The Broad Institute Genome Sequencing Center for Infectious Disease"/>
            <person name="Wu L."/>
            <person name="Ma J."/>
        </authorList>
    </citation>
    <scope>NUCLEOTIDE SEQUENCE [LARGE SCALE GENOMIC DNA]</scope>
    <source>
        <strain evidence="3">JCM 17225</strain>
    </source>
</reference>
<feature type="transmembrane region" description="Helical" evidence="1">
    <location>
        <begin position="20"/>
        <end position="41"/>
    </location>
</feature>
<keyword evidence="1" id="KW-0472">Membrane</keyword>
<dbReference type="Proteomes" id="UP001501469">
    <property type="component" value="Unassembled WGS sequence"/>
</dbReference>
<accession>A0ABP7T9C8</accession>
<feature type="transmembrane region" description="Helical" evidence="1">
    <location>
        <begin position="113"/>
        <end position="132"/>
    </location>
</feature>
<keyword evidence="3" id="KW-1185">Reference proteome</keyword>
<keyword evidence="1" id="KW-0812">Transmembrane</keyword>
<protein>
    <submittedName>
        <fullName evidence="2">Uncharacterized protein</fullName>
    </submittedName>
</protein>
<dbReference type="RefSeq" id="WP_345049560.1">
    <property type="nucleotide sequence ID" value="NZ_BAABDK010000001.1"/>
</dbReference>
<proteinExistence type="predicted"/>
<name>A0ABP7T9C8_9BACT</name>
<evidence type="ECO:0000313" key="3">
    <source>
        <dbReference type="Proteomes" id="UP001501469"/>
    </source>
</evidence>
<feature type="transmembrane region" description="Helical" evidence="1">
    <location>
        <begin position="79"/>
        <end position="101"/>
    </location>
</feature>
<dbReference type="EMBL" id="BAABDK010000001">
    <property type="protein sequence ID" value="GAA4022989.1"/>
    <property type="molecule type" value="Genomic_DNA"/>
</dbReference>
<feature type="transmembrane region" description="Helical" evidence="1">
    <location>
        <begin position="152"/>
        <end position="178"/>
    </location>
</feature>
<gene>
    <name evidence="2" type="ORF">GCM10022409_03520</name>
</gene>
<keyword evidence="1" id="KW-1133">Transmembrane helix</keyword>
<evidence type="ECO:0000256" key="1">
    <source>
        <dbReference type="SAM" id="Phobius"/>
    </source>
</evidence>
<feature type="transmembrane region" description="Helical" evidence="1">
    <location>
        <begin position="224"/>
        <end position="246"/>
    </location>
</feature>
<sequence length="284" mass="31814">MEPKTSTLSPQTAEAEKNKFVVSALNGTGLYVLAYYLVWALHESVKVLASRHFHLRGLWNPSRVVYTLSDNEWWRTAVVTVYGIGPLACLVLGLVVFRWYWRSERASRGQRKLLLLWIAFHACNAVFGALLADTFTHSGSWYVFDWLFRMGNVVNVVMALLAGLVQLSLGYFGAIAFLQAHDSKTVMRYSNRQKMVVSTLAAPWLAGSLFIMLLKMPYLTIQEALHLAMMALLLIPMGLACMNEVFSDTVKRPQATRMAWGIIGLAVVLAVVWRLALSPPIAFS</sequence>
<comment type="caution">
    <text evidence="2">The sequence shown here is derived from an EMBL/GenBank/DDBJ whole genome shotgun (WGS) entry which is preliminary data.</text>
</comment>
<feature type="transmembrane region" description="Helical" evidence="1">
    <location>
        <begin position="199"/>
        <end position="218"/>
    </location>
</feature>
<organism evidence="2 3">
    <name type="scientific">Hymenobacter glaciei</name>
    <dbReference type="NCBI Taxonomy" id="877209"/>
    <lineage>
        <taxon>Bacteria</taxon>
        <taxon>Pseudomonadati</taxon>
        <taxon>Bacteroidota</taxon>
        <taxon>Cytophagia</taxon>
        <taxon>Cytophagales</taxon>
        <taxon>Hymenobacteraceae</taxon>
        <taxon>Hymenobacter</taxon>
    </lineage>
</organism>
<feature type="transmembrane region" description="Helical" evidence="1">
    <location>
        <begin position="258"/>
        <end position="276"/>
    </location>
</feature>
<evidence type="ECO:0000313" key="2">
    <source>
        <dbReference type="EMBL" id="GAA4022989.1"/>
    </source>
</evidence>